<dbReference type="Pfam" id="PF00581">
    <property type="entry name" value="Rhodanese"/>
    <property type="match status" value="2"/>
</dbReference>
<name>A0ABN2J0B1_9MICO</name>
<gene>
    <name evidence="4" type="ORF">GCM10009809_08810</name>
</gene>
<keyword evidence="2" id="KW-0677">Repeat</keyword>
<dbReference type="PROSITE" id="PS50206">
    <property type="entry name" value="RHODANESE_3"/>
    <property type="match status" value="2"/>
</dbReference>
<organism evidence="4 5">
    <name type="scientific">Isoptericola hypogeus</name>
    <dbReference type="NCBI Taxonomy" id="300179"/>
    <lineage>
        <taxon>Bacteria</taxon>
        <taxon>Bacillati</taxon>
        <taxon>Actinomycetota</taxon>
        <taxon>Actinomycetes</taxon>
        <taxon>Micrococcales</taxon>
        <taxon>Promicromonosporaceae</taxon>
        <taxon>Isoptericola</taxon>
    </lineage>
</organism>
<evidence type="ECO:0000259" key="3">
    <source>
        <dbReference type="PROSITE" id="PS50206"/>
    </source>
</evidence>
<proteinExistence type="predicted"/>
<reference evidence="4 5" key="1">
    <citation type="journal article" date="2019" name="Int. J. Syst. Evol. Microbiol.">
        <title>The Global Catalogue of Microorganisms (GCM) 10K type strain sequencing project: providing services to taxonomists for standard genome sequencing and annotation.</title>
        <authorList>
            <consortium name="The Broad Institute Genomics Platform"/>
            <consortium name="The Broad Institute Genome Sequencing Center for Infectious Disease"/>
            <person name="Wu L."/>
            <person name="Ma J."/>
        </authorList>
    </citation>
    <scope>NUCLEOTIDE SEQUENCE [LARGE SCALE GENOMIC DNA]</scope>
    <source>
        <strain evidence="4 5">JCM 15589</strain>
    </source>
</reference>
<dbReference type="PROSITE" id="PS00380">
    <property type="entry name" value="RHODANESE_1"/>
    <property type="match status" value="1"/>
</dbReference>
<feature type="domain" description="Rhodanese" evidence="3">
    <location>
        <begin position="29"/>
        <end position="147"/>
    </location>
</feature>
<dbReference type="PANTHER" id="PTHR11364:SF27">
    <property type="entry name" value="SULFURTRANSFERASE"/>
    <property type="match status" value="1"/>
</dbReference>
<keyword evidence="1" id="KW-0808">Transferase</keyword>
<dbReference type="InterPro" id="IPR036873">
    <property type="entry name" value="Rhodanese-like_dom_sf"/>
</dbReference>
<feature type="domain" description="Rhodanese" evidence="3">
    <location>
        <begin position="175"/>
        <end position="289"/>
    </location>
</feature>
<accession>A0ABN2J0B1</accession>
<dbReference type="PANTHER" id="PTHR11364">
    <property type="entry name" value="THIOSULFATE SULFERTANSFERASE"/>
    <property type="match status" value="1"/>
</dbReference>
<comment type="caution">
    <text evidence="4">The sequence shown here is derived from an EMBL/GenBank/DDBJ whole genome shotgun (WGS) entry which is preliminary data.</text>
</comment>
<dbReference type="SMART" id="SM00450">
    <property type="entry name" value="RHOD"/>
    <property type="match status" value="2"/>
</dbReference>
<dbReference type="InterPro" id="IPR001763">
    <property type="entry name" value="Rhodanese-like_dom"/>
</dbReference>
<evidence type="ECO:0000256" key="2">
    <source>
        <dbReference type="ARBA" id="ARBA00022737"/>
    </source>
</evidence>
<protein>
    <submittedName>
        <fullName evidence="4">Sulfurtransferase</fullName>
    </submittedName>
</protein>
<keyword evidence="5" id="KW-1185">Reference proteome</keyword>
<dbReference type="Gene3D" id="3.40.250.10">
    <property type="entry name" value="Rhodanese-like domain"/>
    <property type="match status" value="2"/>
</dbReference>
<dbReference type="CDD" id="cd01449">
    <property type="entry name" value="TST_Repeat_2"/>
    <property type="match status" value="1"/>
</dbReference>
<dbReference type="Proteomes" id="UP001501138">
    <property type="component" value="Unassembled WGS sequence"/>
</dbReference>
<dbReference type="InterPro" id="IPR001307">
    <property type="entry name" value="Thiosulphate_STrfase_CS"/>
</dbReference>
<dbReference type="RefSeq" id="WP_425553639.1">
    <property type="nucleotide sequence ID" value="NZ_BAAAPM010000003.1"/>
</dbReference>
<evidence type="ECO:0000313" key="5">
    <source>
        <dbReference type="Proteomes" id="UP001501138"/>
    </source>
</evidence>
<evidence type="ECO:0000313" key="4">
    <source>
        <dbReference type="EMBL" id="GAA1714851.1"/>
    </source>
</evidence>
<dbReference type="InterPro" id="IPR045078">
    <property type="entry name" value="TST/MPST-like"/>
</dbReference>
<dbReference type="SUPFAM" id="SSF52821">
    <property type="entry name" value="Rhodanese/Cell cycle control phosphatase"/>
    <property type="match status" value="2"/>
</dbReference>
<evidence type="ECO:0000256" key="1">
    <source>
        <dbReference type="ARBA" id="ARBA00022679"/>
    </source>
</evidence>
<sequence length="294" mass="30632">MSATARERVLVGVPELVADLQLGTAPDPTAGAPVLLDVRWALGMTDGHERYLAGHLPGAVYVDLATELAAEPSEDQGRHPLPSASSFQASARRWGVRRGSRVVVYDTVGGTSAARAWWLLRYFGVDDVRILDGGLPAWVRAGQALEVGEVEREHGDVVAHPGRLPVLDADEAAELAEDGVLLDARAGERYRGETEPVDPRAGHVPGAVSAPTADNLADDGTFLPDAVLRERFADLGVSAGAAVDGVGVYCGSGVTAAHEVAALACAGVPAALYPGSWSQWSNDASRPVATGPRP</sequence>
<dbReference type="CDD" id="cd01448">
    <property type="entry name" value="TST_Repeat_1"/>
    <property type="match status" value="1"/>
</dbReference>
<dbReference type="EMBL" id="BAAAPM010000003">
    <property type="protein sequence ID" value="GAA1714851.1"/>
    <property type="molecule type" value="Genomic_DNA"/>
</dbReference>